<organism evidence="2 3">
    <name type="scientific">Olpidium bornovanus</name>
    <dbReference type="NCBI Taxonomy" id="278681"/>
    <lineage>
        <taxon>Eukaryota</taxon>
        <taxon>Fungi</taxon>
        <taxon>Fungi incertae sedis</taxon>
        <taxon>Olpidiomycota</taxon>
        <taxon>Olpidiomycotina</taxon>
        <taxon>Olpidiomycetes</taxon>
        <taxon>Olpidiales</taxon>
        <taxon>Olpidiaceae</taxon>
        <taxon>Olpidium</taxon>
    </lineage>
</organism>
<evidence type="ECO:0000256" key="1">
    <source>
        <dbReference type="SAM" id="MobiDB-lite"/>
    </source>
</evidence>
<keyword evidence="3" id="KW-1185">Reference proteome</keyword>
<feature type="compositionally biased region" description="Low complexity" evidence="1">
    <location>
        <begin position="214"/>
        <end position="235"/>
    </location>
</feature>
<feature type="region of interest" description="Disordered" evidence="1">
    <location>
        <begin position="310"/>
        <end position="363"/>
    </location>
</feature>
<dbReference type="EMBL" id="JAEFCI010000008">
    <property type="protein sequence ID" value="KAG5463821.1"/>
    <property type="molecule type" value="Genomic_DNA"/>
</dbReference>
<proteinExistence type="predicted"/>
<dbReference type="Proteomes" id="UP000673691">
    <property type="component" value="Unassembled WGS sequence"/>
</dbReference>
<sequence length="363" mass="36933">NTGDIGATESASVITDQSVEEHFNGLFEEKHLRHGVETTGVKTTGSITSTSNLRYAARLPPARWLSVLPRPQSAQKNLVSWSTANANASRGSTPSTGANSRLQDACSLNAYACSSPRRASCAPTLWARTAQFGPMAVSSGDRWGAKAVIDGGGGGCGGCGGGRVSPTPARSEAESGGRVSPTPAQNDAASGSGRVSPKPARNDAAADGGGSGGRAAPAIPGRSGPSLSSARSGSSNPVLPAARSATPGATAGACWALEEFVGQLAAEAAASSAPGAAAAVAERHRLSFRDDDFIDDGGRRTDPWTSACGTSPTCFGPSRDRARVPPSRPLGASTPRCPQEKKKKKKKSTASSATKNDLRRCTF</sequence>
<evidence type="ECO:0000313" key="3">
    <source>
        <dbReference type="Proteomes" id="UP000673691"/>
    </source>
</evidence>
<dbReference type="AlphaFoldDB" id="A0A8H8DMJ6"/>
<evidence type="ECO:0000313" key="2">
    <source>
        <dbReference type="EMBL" id="KAG5463821.1"/>
    </source>
</evidence>
<protein>
    <submittedName>
        <fullName evidence="2">Uncharacterized protein</fullName>
    </submittedName>
</protein>
<name>A0A8H8DMJ6_9FUNG</name>
<accession>A0A8H8DMJ6</accession>
<gene>
    <name evidence="2" type="ORF">BJ554DRAFT_1278</name>
</gene>
<comment type="caution">
    <text evidence="2">The sequence shown here is derived from an EMBL/GenBank/DDBJ whole genome shotgun (WGS) entry which is preliminary data.</text>
</comment>
<feature type="non-terminal residue" evidence="2">
    <location>
        <position position="1"/>
    </location>
</feature>
<feature type="region of interest" description="Disordered" evidence="1">
    <location>
        <begin position="156"/>
        <end position="246"/>
    </location>
</feature>
<reference evidence="2 3" key="1">
    <citation type="journal article" name="Sci. Rep.">
        <title>Genome-scale phylogenetic analyses confirm Olpidium as the closest living zoosporic fungus to the non-flagellated, terrestrial fungi.</title>
        <authorList>
            <person name="Chang Y."/>
            <person name="Rochon D."/>
            <person name="Sekimoto S."/>
            <person name="Wang Y."/>
            <person name="Chovatia M."/>
            <person name="Sandor L."/>
            <person name="Salamov A."/>
            <person name="Grigoriev I.V."/>
            <person name="Stajich J.E."/>
            <person name="Spatafora J.W."/>
        </authorList>
    </citation>
    <scope>NUCLEOTIDE SEQUENCE [LARGE SCALE GENOMIC DNA]</scope>
    <source>
        <strain evidence="2">S191</strain>
    </source>
</reference>